<evidence type="ECO:0000313" key="2">
    <source>
        <dbReference type="Proteomes" id="UP001601059"/>
    </source>
</evidence>
<dbReference type="Proteomes" id="UP001601059">
    <property type="component" value="Unassembled WGS sequence"/>
</dbReference>
<dbReference type="SUPFAM" id="SSF49764">
    <property type="entry name" value="HSP20-like chaperones"/>
    <property type="match status" value="1"/>
</dbReference>
<sequence>MFPWNLFPFGKEQNDMKKWMQQMNPQEIEKYVQSMMGNMFSDQMKGTMNPQDFMKGFGQHSKNSPNHSITPLHSEVFETHDFVFVRVSVKEDEWLKRLKLYHTSNQLIIEHIPAMEDKHTITLPAVVKKKGSTAYCKDGTLEVKIPKNIDMQFSEIDVTEIY</sequence>
<accession>A0ABW6KEA3</accession>
<dbReference type="EMBL" id="JBIACK010000008">
    <property type="protein sequence ID" value="MFE8702054.1"/>
    <property type="molecule type" value="Genomic_DNA"/>
</dbReference>
<organism evidence="1 2">
    <name type="scientific">Cytobacillus spartinae</name>
    <dbReference type="NCBI Taxonomy" id="3299023"/>
    <lineage>
        <taxon>Bacteria</taxon>
        <taxon>Bacillati</taxon>
        <taxon>Bacillota</taxon>
        <taxon>Bacilli</taxon>
        <taxon>Bacillales</taxon>
        <taxon>Bacillaceae</taxon>
        <taxon>Cytobacillus</taxon>
    </lineage>
</organism>
<name>A0ABW6KEA3_9BACI</name>
<dbReference type="RefSeq" id="WP_389362022.1">
    <property type="nucleotide sequence ID" value="NZ_JBIACK010000008.1"/>
</dbReference>
<evidence type="ECO:0000313" key="1">
    <source>
        <dbReference type="EMBL" id="MFE8702054.1"/>
    </source>
</evidence>
<dbReference type="CDD" id="cd06464">
    <property type="entry name" value="ACD_sHsps-like"/>
    <property type="match status" value="1"/>
</dbReference>
<proteinExistence type="predicted"/>
<reference evidence="1 2" key="1">
    <citation type="submission" date="2024-08" db="EMBL/GenBank/DDBJ databases">
        <title>Two novel Cytobacillus novel species.</title>
        <authorList>
            <person name="Liu G."/>
        </authorList>
    </citation>
    <scope>NUCLEOTIDE SEQUENCE [LARGE SCALE GENOMIC DNA]</scope>
    <source>
        <strain evidence="1 2">FJAT-54145</strain>
    </source>
</reference>
<comment type="caution">
    <text evidence="1">The sequence shown here is derived from an EMBL/GenBank/DDBJ whole genome shotgun (WGS) entry which is preliminary data.</text>
</comment>
<dbReference type="InterPro" id="IPR008978">
    <property type="entry name" value="HSP20-like_chaperone"/>
</dbReference>
<gene>
    <name evidence="1" type="ORF">ACFYKX_15765</name>
</gene>
<keyword evidence="2" id="KW-1185">Reference proteome</keyword>
<protein>
    <submittedName>
        <fullName evidence="1">Hsp20/alpha crystallin family protein</fullName>
    </submittedName>
</protein>